<protein>
    <submittedName>
        <fullName evidence="9">Nitrogen fixation protein NifH</fullName>
    </submittedName>
</protein>
<evidence type="ECO:0000256" key="8">
    <source>
        <dbReference type="RuleBase" id="RU003688"/>
    </source>
</evidence>
<dbReference type="GO" id="GO:0016491">
    <property type="term" value="F:oxidoreductase activity"/>
    <property type="evidence" value="ECO:0007669"/>
    <property type="project" value="UniProtKB-KW"/>
</dbReference>
<dbReference type="PROSITE" id="PS51026">
    <property type="entry name" value="NIFH_FRXC_3"/>
    <property type="match status" value="1"/>
</dbReference>
<dbReference type="PROSITE" id="PS00692">
    <property type="entry name" value="NIFH_FRXC_2"/>
    <property type="match status" value="1"/>
</dbReference>
<comment type="similarity">
    <text evidence="2 8">Belongs to the NifH/BchL/ChlL family.</text>
</comment>
<dbReference type="AlphaFoldDB" id="A0A3G3IHU8"/>
<dbReference type="GO" id="GO:0051539">
    <property type="term" value="F:4 iron, 4 sulfur cluster binding"/>
    <property type="evidence" value="ECO:0007669"/>
    <property type="project" value="UniProtKB-KW"/>
</dbReference>
<keyword evidence="3 8" id="KW-0479">Metal-binding</keyword>
<dbReference type="GO" id="GO:0046872">
    <property type="term" value="F:metal ion binding"/>
    <property type="evidence" value="ECO:0007669"/>
    <property type="project" value="UniProtKB-KW"/>
</dbReference>
<dbReference type="EMBL" id="CP017686">
    <property type="protein sequence ID" value="AYQ55433.1"/>
    <property type="molecule type" value="Genomic_DNA"/>
</dbReference>
<evidence type="ECO:0000256" key="2">
    <source>
        <dbReference type="ARBA" id="ARBA00005504"/>
    </source>
</evidence>
<keyword evidence="6 8" id="KW-0408">Iron</keyword>
<dbReference type="PROSITE" id="PS00746">
    <property type="entry name" value="NIFH_FRXC_1"/>
    <property type="match status" value="1"/>
</dbReference>
<evidence type="ECO:0000256" key="6">
    <source>
        <dbReference type="ARBA" id="ARBA00023004"/>
    </source>
</evidence>
<dbReference type="InterPro" id="IPR000392">
    <property type="entry name" value="NifH/frxC"/>
</dbReference>
<keyword evidence="4 8" id="KW-0547">Nucleotide-binding</keyword>
<evidence type="ECO:0000256" key="3">
    <source>
        <dbReference type="ARBA" id="ARBA00022723"/>
    </source>
</evidence>
<dbReference type="OMA" id="FAMPLQK"/>
<dbReference type="SUPFAM" id="SSF52540">
    <property type="entry name" value="P-loop containing nucleoside triphosphate hydrolases"/>
    <property type="match status" value="1"/>
</dbReference>
<keyword evidence="7 8" id="KW-0411">Iron-sulfur</keyword>
<evidence type="ECO:0000256" key="5">
    <source>
        <dbReference type="ARBA" id="ARBA00022840"/>
    </source>
</evidence>
<keyword evidence="8" id="KW-0004">4Fe-4S</keyword>
<dbReference type="CDD" id="cd02040">
    <property type="entry name" value="NifH"/>
    <property type="match status" value="1"/>
</dbReference>
<evidence type="ECO:0000256" key="4">
    <source>
        <dbReference type="ARBA" id="ARBA00022741"/>
    </source>
</evidence>
<dbReference type="Gene3D" id="3.40.50.300">
    <property type="entry name" value="P-loop containing nucleotide triphosphate hydrolases"/>
    <property type="match status" value="1"/>
</dbReference>
<sequence>MRRIAIYGKGGIGKSTTSSNITDALAESGKKVIQIGCDPKADSTRLLTGTDRPVTVLDLMRDGRELVLEDFVREGRHGCLCVECGGPRPGMGCAGRGIMAAFAEMERLDAIAEYDPDVIIYDVLGDVVCGGFAMPIRNGYARDVFVVTSGEMMSLYAAGNIAEAVNGFKDDGYARFGGLIQNSRNVKDEDSLVDAMAAEIGSRTVFRLPRSPEVQLCEGKGTTVISGAPDSEMAEEYRRLAHTLMELSEDVSGGMRLGGLATGCDCND</sequence>
<dbReference type="GO" id="GO:0005524">
    <property type="term" value="F:ATP binding"/>
    <property type="evidence" value="ECO:0007669"/>
    <property type="project" value="UniProtKB-KW"/>
</dbReference>
<dbReference type="GeneID" id="41322084"/>
<dbReference type="PANTHER" id="PTHR42864">
    <property type="entry name" value="LIGHT-INDEPENDENT PROTOCHLOROPHYLLIDE REDUCTASE IRON-SULFUR ATP-BINDING PROTEIN"/>
    <property type="match status" value="1"/>
</dbReference>
<evidence type="ECO:0000313" key="9">
    <source>
        <dbReference type="EMBL" id="AYQ55433.1"/>
    </source>
</evidence>
<proteinExistence type="inferred from homology"/>
<gene>
    <name evidence="9" type="ORF">BKD89_06435</name>
</gene>
<reference evidence="9 10" key="1">
    <citation type="submission" date="2016-10" db="EMBL/GenBank/DDBJ databases">
        <title>Complete genome of the TMA-utilizing, human hosted archaeon Methanomethylophilus alvus Gen. nov, sp. nov., strain Mx-05, derived from a pure culture.</title>
        <authorList>
            <person name="Brugere J.-F."/>
            <person name="Ben Hania W."/>
            <person name="Chaudhary P.P."/>
            <person name="Gaci N."/>
            <person name="Borrel G."/>
            <person name="Cao Van Tuat L."/>
            <person name="Fardeau M.-L."/>
            <person name="Harris H.M.B."/>
            <person name="O'Toole P.W."/>
            <person name="Ollivier B."/>
        </authorList>
    </citation>
    <scope>NUCLEOTIDE SEQUENCE [LARGE SCALE GENOMIC DNA]</scope>
    <source>
        <strain evidence="9 10">Mx-05</strain>
    </source>
</reference>
<dbReference type="InterPro" id="IPR027417">
    <property type="entry name" value="P-loop_NTPase"/>
</dbReference>
<dbReference type="PIRSF" id="PIRSF000363">
    <property type="entry name" value="Nitrogenase_iron"/>
    <property type="match status" value="1"/>
</dbReference>
<keyword evidence="8" id="KW-0560">Oxidoreductase</keyword>
<dbReference type="Proteomes" id="UP000273278">
    <property type="component" value="Chromosome"/>
</dbReference>
<dbReference type="PRINTS" id="PR00091">
    <property type="entry name" value="NITROGNASEII"/>
</dbReference>
<organism evidence="9 10">
    <name type="scientific">Methanomethylophilus alvi</name>
    <dbReference type="NCBI Taxonomy" id="1291540"/>
    <lineage>
        <taxon>Archaea</taxon>
        <taxon>Methanobacteriati</taxon>
        <taxon>Thermoplasmatota</taxon>
        <taxon>Thermoplasmata</taxon>
        <taxon>Methanomassiliicoccales</taxon>
        <taxon>Methanomethylophilaceae</taxon>
        <taxon>Methanomethylophilus</taxon>
    </lineage>
</organism>
<name>A0A3G3IHU8_9ARCH</name>
<dbReference type="InterPro" id="IPR030655">
    <property type="entry name" value="NifH/chlL_CS"/>
</dbReference>
<keyword evidence="5 8" id="KW-0067">ATP-binding</keyword>
<evidence type="ECO:0000313" key="10">
    <source>
        <dbReference type="Proteomes" id="UP000273278"/>
    </source>
</evidence>
<accession>A0A3G3IHU8</accession>
<evidence type="ECO:0000256" key="1">
    <source>
        <dbReference type="ARBA" id="ARBA00001966"/>
    </source>
</evidence>
<evidence type="ECO:0000256" key="7">
    <source>
        <dbReference type="ARBA" id="ARBA00023014"/>
    </source>
</evidence>
<dbReference type="PANTHER" id="PTHR42864:SF2">
    <property type="entry name" value="LIGHT-INDEPENDENT PROTOCHLOROPHYLLIDE REDUCTASE IRON-SULFUR ATP-BINDING PROTEIN"/>
    <property type="match status" value="1"/>
</dbReference>
<dbReference type="Pfam" id="PF00142">
    <property type="entry name" value="Fer4_NifH"/>
    <property type="match status" value="1"/>
</dbReference>
<comment type="cofactor">
    <cofactor evidence="1">
        <name>[4Fe-4S] cluster</name>
        <dbReference type="ChEBI" id="CHEBI:49883"/>
    </cofactor>
</comment>
<dbReference type="RefSeq" id="WP_015505201.1">
    <property type="nucleotide sequence ID" value="NZ_CAYARO010000015.1"/>
</dbReference>